<evidence type="ECO:0000313" key="3">
    <source>
        <dbReference type="EMBL" id="QZT34492.1"/>
    </source>
</evidence>
<dbReference type="OrthoDB" id="2960905at2"/>
<evidence type="ECO:0000313" key="2">
    <source>
        <dbReference type="EMBL" id="EGL83557.1"/>
    </source>
</evidence>
<reference evidence="3 5" key="2">
    <citation type="journal article" date="2020" name="Extremophiles">
        <title>Genomic analysis of Caldalkalibacillus thermarum TA2.A1 reveals aerobic alkaliphilic metabolism and evolutionary hallmarks linking alkaliphilic bacteria and plant life.</title>
        <authorList>
            <person name="de Jong S.I."/>
            <person name="van den Broek M.A."/>
            <person name="Merkel A.Y."/>
            <person name="de la Torre Cortes P."/>
            <person name="Kalamorz F."/>
            <person name="Cook G.M."/>
            <person name="van Loosdrecht M.C.M."/>
            <person name="McMillan D.G.G."/>
        </authorList>
    </citation>
    <scope>NUCLEOTIDE SEQUENCE [LARGE SCALE GENOMIC DNA]</scope>
    <source>
        <strain evidence="3 5">TA2.A1</strain>
    </source>
</reference>
<evidence type="ECO:0000313" key="4">
    <source>
        <dbReference type="Proteomes" id="UP000010716"/>
    </source>
</evidence>
<dbReference type="Proteomes" id="UP000010716">
    <property type="component" value="Unassembled WGS sequence"/>
</dbReference>
<feature type="region of interest" description="Disordered" evidence="1">
    <location>
        <begin position="377"/>
        <end position="428"/>
    </location>
</feature>
<keyword evidence="5" id="KW-1185">Reference proteome</keyword>
<feature type="compositionally biased region" description="Acidic residues" evidence="1">
    <location>
        <begin position="413"/>
        <end position="428"/>
    </location>
</feature>
<protein>
    <submittedName>
        <fullName evidence="2">YbbR family protein</fullName>
    </submittedName>
</protein>
<reference evidence="3" key="3">
    <citation type="submission" date="2021-08" db="EMBL/GenBank/DDBJ databases">
        <authorList>
            <person name="de Jong S."/>
            <person name="van den Broek M."/>
            <person name="Merkel A."/>
            <person name="de la Torre Cortes P."/>
            <person name="Kalamorz F."/>
            <person name="Cook G."/>
            <person name="van Loosdrecht M."/>
            <person name="McMillan D."/>
        </authorList>
    </citation>
    <scope>NUCLEOTIDE SEQUENCE</scope>
    <source>
        <strain evidence="3">TA2.A1</strain>
    </source>
</reference>
<sequence length="428" mass="47468">MDKFFENNTAMKGIAFLIALMLWMIVTLDQEGTAPIRQTEEQLTIDNVQVEAVYDEDQYALMEMDETVQVVLTGRRSLLNLITLRQDAYRLYVDLTELGAGEHRVPVQHEGFPEDVRVTIIPSSVYVVLEKKESRTFPVRIDFSGQLPEGYEAGKPLVSPGEVEVIGPTSVLEQVASVRGVFNLERLGRSGKQEVTLKAYNHQGQELEVEIKPEVVEVTVPVQSPSAMVPVNIELINELPEGLSLVGIHPGTDEVEVFAPQNVLDQLGEISTTLDLSTIDESKTVTLDIALGDHWTAVKPKQIEVFVEVEPVREQLYSNVPVEVRGLASGYEVSFKSPADGKLQLAVKGSEQRLKTLKQSDLKVWIDAKGLREGDHRLPVSVDLPGDLTASPRPSEVEVRISSSKEAEKTMADVEEDEDENEDNKEGE</sequence>
<feature type="compositionally biased region" description="Basic and acidic residues" evidence="1">
    <location>
        <begin position="395"/>
        <end position="412"/>
    </location>
</feature>
<dbReference type="InterPro" id="IPR053154">
    <property type="entry name" value="c-di-AMP_regulator"/>
</dbReference>
<dbReference type="KEGG" id="cthu:HUR95_03680"/>
<dbReference type="PANTHER" id="PTHR37804">
    <property type="entry name" value="CDAA REGULATORY PROTEIN CDAR"/>
    <property type="match status" value="1"/>
</dbReference>
<dbReference type="PANTHER" id="PTHR37804:SF1">
    <property type="entry name" value="CDAA REGULATORY PROTEIN CDAR"/>
    <property type="match status" value="1"/>
</dbReference>
<accession>F5L520</accession>
<dbReference type="RefSeq" id="WP_007503488.1">
    <property type="nucleotide sequence ID" value="NZ_AFCE01000097.1"/>
</dbReference>
<reference evidence="2 4" key="1">
    <citation type="journal article" date="2011" name="J. Bacteriol.">
        <title>Draft genome sequence of the thermoalkaliphilic Caldalkalibacillus thermarum strain TA2.A1.</title>
        <authorList>
            <person name="Kalamorz F."/>
            <person name="Keis S."/>
            <person name="McMillan D.G."/>
            <person name="Olsson K."/>
            <person name="Stanton J.A."/>
            <person name="Stockwell P."/>
            <person name="Black M.A."/>
            <person name="Klingeman D.M."/>
            <person name="Land M.L."/>
            <person name="Han C.S."/>
            <person name="Martin S.L."/>
            <person name="Becher S.A."/>
            <person name="Peddie C.J."/>
            <person name="Morgan H.W."/>
            <person name="Matthies D."/>
            <person name="Preiss L."/>
            <person name="Meier T."/>
            <person name="Brown S.D."/>
            <person name="Cook G.M."/>
        </authorList>
    </citation>
    <scope>NUCLEOTIDE SEQUENCE [LARGE SCALE GENOMIC DNA]</scope>
    <source>
        <strain evidence="2 4">TA2.A1</strain>
    </source>
</reference>
<dbReference type="eggNOG" id="COG4856">
    <property type="taxonomic scope" value="Bacteria"/>
</dbReference>
<dbReference type="EMBL" id="CP082237">
    <property type="protein sequence ID" value="QZT34492.1"/>
    <property type="molecule type" value="Genomic_DNA"/>
</dbReference>
<dbReference type="Gene3D" id="2.170.120.40">
    <property type="entry name" value="YbbR-like domain"/>
    <property type="match status" value="2"/>
</dbReference>
<evidence type="ECO:0000313" key="5">
    <source>
        <dbReference type="Proteomes" id="UP000825179"/>
    </source>
</evidence>
<proteinExistence type="predicted"/>
<dbReference type="Proteomes" id="UP000825179">
    <property type="component" value="Chromosome"/>
</dbReference>
<name>F5L520_CALTT</name>
<dbReference type="Pfam" id="PF07949">
    <property type="entry name" value="YbbR"/>
    <property type="match status" value="4"/>
</dbReference>
<evidence type="ECO:0000256" key="1">
    <source>
        <dbReference type="SAM" id="MobiDB-lite"/>
    </source>
</evidence>
<dbReference type="InterPro" id="IPR012505">
    <property type="entry name" value="YbbR"/>
</dbReference>
<gene>
    <name evidence="2" type="ORF">CathTA2_0883</name>
    <name evidence="3" type="ORF">HUR95_03680</name>
</gene>
<dbReference type="Gene3D" id="2.170.120.30">
    <property type="match status" value="2"/>
</dbReference>
<organism evidence="2 4">
    <name type="scientific">Caldalkalibacillus thermarum (strain TA2.A1)</name>
    <dbReference type="NCBI Taxonomy" id="986075"/>
    <lineage>
        <taxon>Bacteria</taxon>
        <taxon>Bacillati</taxon>
        <taxon>Bacillota</taxon>
        <taxon>Bacilli</taxon>
        <taxon>Bacillales</taxon>
        <taxon>Bacillaceae</taxon>
        <taxon>Caldalkalibacillus</taxon>
    </lineage>
</organism>
<dbReference type="AlphaFoldDB" id="F5L520"/>
<dbReference type="EMBL" id="AFCE01000097">
    <property type="protein sequence ID" value="EGL83557.1"/>
    <property type="molecule type" value="Genomic_DNA"/>
</dbReference>